<sequence length="287" mass="32336">MFTSLTNKCSVLILHHCRIHLQRFTFASQSLPVFASMNNNFNNPNSSSFSHNPPKFGGSGRSLEMRNNRERTRGSSSGKDKIDALGRLMTRILRHMASELNMNVRSDGYVKVNDLLKLNLKTFANIPLTSHTIDDVREAVRKDSKQRFSLIEENGEPLIRANQGHSLSAVETESLLKPVLSAEEVPVCVHGTYKRNLESILGSGLKRMTRLHVHFSSGLPTDGEVISGMRRDINVLIFLDVRKALEEGMKLYISENKVLLTEGFDGVVPTKYFQKIESWPARKPIPF</sequence>
<dbReference type="Proteomes" id="UP001497480">
    <property type="component" value="Unassembled WGS sequence"/>
</dbReference>
<dbReference type="AlphaFoldDB" id="A0AAV1WAW5"/>
<evidence type="ECO:0000313" key="8">
    <source>
        <dbReference type="EMBL" id="CAL0306164.1"/>
    </source>
</evidence>
<feature type="region of interest" description="Disordered" evidence="7">
    <location>
        <begin position="43"/>
        <end position="80"/>
    </location>
</feature>
<dbReference type="GO" id="GO:0006388">
    <property type="term" value="P:tRNA splicing, via endonucleolytic cleavage and ligation"/>
    <property type="evidence" value="ECO:0007669"/>
    <property type="project" value="TreeGrafter"/>
</dbReference>
<comment type="catalytic activity">
    <reaction evidence="6">
        <text>2'-phospho-[ligated tRNA] + NAD(+) = mature tRNA + ADP-alpha-D-ribose 1'',2''-cyclic phosphate + nicotinamide</text>
        <dbReference type="Rhea" id="RHEA:23324"/>
        <dbReference type="Rhea" id="RHEA-COMP:11106"/>
        <dbReference type="Rhea" id="RHEA-COMP:11107"/>
        <dbReference type="ChEBI" id="CHEBI:17154"/>
        <dbReference type="ChEBI" id="CHEBI:57540"/>
        <dbReference type="ChEBI" id="CHEBI:76596"/>
        <dbReference type="ChEBI" id="CHEBI:82883"/>
        <dbReference type="ChEBI" id="CHEBI:85027"/>
        <dbReference type="EC" id="2.7.1.160"/>
    </reaction>
</comment>
<evidence type="ECO:0000256" key="2">
    <source>
        <dbReference type="ARBA" id="ARBA00009836"/>
    </source>
</evidence>
<dbReference type="Gene3D" id="1.10.10.970">
    <property type="entry name" value="RNA 2'-phosphotransferase, Tpt1/KptA family, N-terminal domain"/>
    <property type="match status" value="1"/>
</dbReference>
<dbReference type="InterPro" id="IPR042081">
    <property type="entry name" value="RNA_2'-PTrans_C"/>
</dbReference>
<dbReference type="PANTHER" id="PTHR12684">
    <property type="entry name" value="PUTATIVE PHOSPHOTRANSFERASE"/>
    <property type="match status" value="1"/>
</dbReference>
<dbReference type="SUPFAM" id="SSF56399">
    <property type="entry name" value="ADP-ribosylation"/>
    <property type="match status" value="1"/>
</dbReference>
<evidence type="ECO:0000256" key="4">
    <source>
        <dbReference type="ARBA" id="ARBA00022679"/>
    </source>
</evidence>
<protein>
    <recommendedName>
        <fullName evidence="3">2'-phosphotransferase</fullName>
        <ecNumber evidence="3">2.7.1.160</ecNumber>
    </recommendedName>
</protein>
<comment type="function">
    <text evidence="1">Catalyzes the last step of tRNA splicing, the transfer of the splice junction 2'-phosphate from ligated tRNA to NAD to produce ADP-ribose 1''-2'' cyclic phosphate.</text>
</comment>
<dbReference type="Pfam" id="PF01885">
    <property type="entry name" value="PTS_2-RNA"/>
    <property type="match status" value="1"/>
</dbReference>
<keyword evidence="4" id="KW-0808">Transferase</keyword>
<dbReference type="InterPro" id="IPR042080">
    <property type="entry name" value="RNA_2'-PTrans_N"/>
</dbReference>
<evidence type="ECO:0000256" key="5">
    <source>
        <dbReference type="ARBA" id="ARBA00023027"/>
    </source>
</evidence>
<evidence type="ECO:0000256" key="7">
    <source>
        <dbReference type="SAM" id="MobiDB-lite"/>
    </source>
</evidence>
<proteinExistence type="inferred from homology"/>
<dbReference type="Gene3D" id="3.20.170.30">
    <property type="match status" value="1"/>
</dbReference>
<dbReference type="EMBL" id="CAXHTB010000005">
    <property type="protein sequence ID" value="CAL0306164.1"/>
    <property type="molecule type" value="Genomic_DNA"/>
</dbReference>
<keyword evidence="9" id="KW-1185">Reference proteome</keyword>
<dbReference type="GO" id="GO:0000215">
    <property type="term" value="F:tRNA 2'-phosphotransferase activity"/>
    <property type="evidence" value="ECO:0007669"/>
    <property type="project" value="UniProtKB-EC"/>
</dbReference>
<dbReference type="EC" id="2.7.1.160" evidence="3"/>
<accession>A0AAV1WAW5</accession>
<keyword evidence="5" id="KW-0520">NAD</keyword>
<gene>
    <name evidence="8" type="ORF">LLUT_LOCUS7224</name>
</gene>
<organism evidence="8 9">
    <name type="scientific">Lupinus luteus</name>
    <name type="common">European yellow lupine</name>
    <dbReference type="NCBI Taxonomy" id="3873"/>
    <lineage>
        <taxon>Eukaryota</taxon>
        <taxon>Viridiplantae</taxon>
        <taxon>Streptophyta</taxon>
        <taxon>Embryophyta</taxon>
        <taxon>Tracheophyta</taxon>
        <taxon>Spermatophyta</taxon>
        <taxon>Magnoliopsida</taxon>
        <taxon>eudicotyledons</taxon>
        <taxon>Gunneridae</taxon>
        <taxon>Pentapetalae</taxon>
        <taxon>rosids</taxon>
        <taxon>fabids</taxon>
        <taxon>Fabales</taxon>
        <taxon>Fabaceae</taxon>
        <taxon>Papilionoideae</taxon>
        <taxon>50 kb inversion clade</taxon>
        <taxon>genistoids sensu lato</taxon>
        <taxon>core genistoids</taxon>
        <taxon>Genisteae</taxon>
        <taxon>Lupinus</taxon>
    </lineage>
</organism>
<comment type="similarity">
    <text evidence="2">Belongs to the KptA/TPT1 family.</text>
</comment>
<reference evidence="8 9" key="1">
    <citation type="submission" date="2024-03" db="EMBL/GenBank/DDBJ databases">
        <authorList>
            <person name="Martinez-Hernandez J."/>
        </authorList>
    </citation>
    <scope>NUCLEOTIDE SEQUENCE [LARGE SCALE GENOMIC DNA]</scope>
</reference>
<dbReference type="PANTHER" id="PTHR12684:SF2">
    <property type="entry name" value="TRNA 2'-PHOSPHOTRANSFERASE 1"/>
    <property type="match status" value="1"/>
</dbReference>
<comment type="caution">
    <text evidence="8">The sequence shown here is derived from an EMBL/GenBank/DDBJ whole genome shotgun (WGS) entry which is preliminary data.</text>
</comment>
<evidence type="ECO:0000313" key="9">
    <source>
        <dbReference type="Proteomes" id="UP001497480"/>
    </source>
</evidence>
<dbReference type="InterPro" id="IPR002745">
    <property type="entry name" value="Ptrans_KptA/Tpt1"/>
</dbReference>
<evidence type="ECO:0000256" key="6">
    <source>
        <dbReference type="ARBA" id="ARBA00047949"/>
    </source>
</evidence>
<feature type="compositionally biased region" description="Low complexity" evidence="7">
    <location>
        <begin position="43"/>
        <end position="56"/>
    </location>
</feature>
<evidence type="ECO:0000256" key="1">
    <source>
        <dbReference type="ARBA" id="ARBA00003343"/>
    </source>
</evidence>
<name>A0AAV1WAW5_LUPLU</name>
<evidence type="ECO:0000256" key="3">
    <source>
        <dbReference type="ARBA" id="ARBA00012007"/>
    </source>
</evidence>
<feature type="compositionally biased region" description="Basic and acidic residues" evidence="7">
    <location>
        <begin position="63"/>
        <end position="80"/>
    </location>
</feature>